<dbReference type="Proteomes" id="UP000887566">
    <property type="component" value="Unplaced"/>
</dbReference>
<proteinExistence type="predicted"/>
<feature type="signal peptide" evidence="1">
    <location>
        <begin position="1"/>
        <end position="21"/>
    </location>
</feature>
<protein>
    <submittedName>
        <fullName evidence="3">Uncharacterized protein</fullName>
    </submittedName>
</protein>
<keyword evidence="1" id="KW-0732">Signal</keyword>
<evidence type="ECO:0000313" key="3">
    <source>
        <dbReference type="WBParaSite" id="PSAMB.scaffold3075size19763.g20187.t1"/>
    </source>
</evidence>
<name>A0A914W536_9BILA</name>
<reference evidence="3" key="1">
    <citation type="submission" date="2022-11" db="UniProtKB">
        <authorList>
            <consortium name="WormBaseParasite"/>
        </authorList>
    </citation>
    <scope>IDENTIFICATION</scope>
</reference>
<sequence length="126" mass="13034">MTARLLWFAALIAAMITGSMANLCYQGKGGSTTQVPCASGWCMTTTPANASGAVIYTCDPVGLCAVLGETCYEDPTDADFKSVCCCSANLCNSATTPVTKTAKNSALLHNLHILLGAVSFIVSVML</sequence>
<accession>A0A914W536</accession>
<keyword evidence="2" id="KW-1185">Reference proteome</keyword>
<dbReference type="WBParaSite" id="PSAMB.scaffold3075size19763.g20187.t1">
    <property type="protein sequence ID" value="PSAMB.scaffold3075size19763.g20187.t1"/>
    <property type="gene ID" value="PSAMB.scaffold3075size19763.g20187"/>
</dbReference>
<evidence type="ECO:0000313" key="2">
    <source>
        <dbReference type="Proteomes" id="UP000887566"/>
    </source>
</evidence>
<feature type="chain" id="PRO_5037770896" evidence="1">
    <location>
        <begin position="22"/>
        <end position="126"/>
    </location>
</feature>
<organism evidence="2 3">
    <name type="scientific">Plectus sambesii</name>
    <dbReference type="NCBI Taxonomy" id="2011161"/>
    <lineage>
        <taxon>Eukaryota</taxon>
        <taxon>Metazoa</taxon>
        <taxon>Ecdysozoa</taxon>
        <taxon>Nematoda</taxon>
        <taxon>Chromadorea</taxon>
        <taxon>Plectida</taxon>
        <taxon>Plectina</taxon>
        <taxon>Plectoidea</taxon>
        <taxon>Plectidae</taxon>
        <taxon>Plectus</taxon>
    </lineage>
</organism>
<dbReference type="AlphaFoldDB" id="A0A914W536"/>
<evidence type="ECO:0000256" key="1">
    <source>
        <dbReference type="SAM" id="SignalP"/>
    </source>
</evidence>